<keyword evidence="2" id="KW-0812">Transmembrane</keyword>
<feature type="compositionally biased region" description="Low complexity" evidence="1">
    <location>
        <begin position="86"/>
        <end position="107"/>
    </location>
</feature>
<keyword evidence="2" id="KW-0472">Membrane</keyword>
<dbReference type="AlphaFoldDB" id="A0A973WQY8"/>
<accession>A0A973WQY8</accession>
<feature type="region of interest" description="Disordered" evidence="1">
    <location>
        <begin position="86"/>
        <end position="167"/>
    </location>
</feature>
<feature type="compositionally biased region" description="Low complexity" evidence="1">
    <location>
        <begin position="132"/>
        <end position="155"/>
    </location>
</feature>
<dbReference type="RefSeq" id="WP_176531766.1">
    <property type="nucleotide sequence ID" value="NZ_CP088022.1"/>
</dbReference>
<proteinExistence type="predicted"/>
<sequence>MSNRSAKFAAALAVSMLAAANFTAMAQTAASTASTNTANAKAADSCQSAPKGTAPAGSHWFYHLDRSTQKKCWYLGDAKNKVVAKTATTQQQPAAAPDTATADAQPPQSQPAPPQPAMRKSVADAHAEWPSPQAATAPVAPPAAGQAGDAVAATDPTAPGTNAQASDVNARWLDASSMAGTNGTRHAADQPTVIAQADATPQQTAAPAPAAPVTAEASAEKSSSSTQMLLIVMVGALALAGLVSALVFRLTRTRTPPYQISDEWRAPWDSLHTEPAPPMAVVGRDRPLRLSEATPRRSETPVPRRAETPVARRETPREADQTEQDNKQIAAMLQRLARSAAN</sequence>
<evidence type="ECO:0000256" key="1">
    <source>
        <dbReference type="SAM" id="MobiDB-lite"/>
    </source>
</evidence>
<evidence type="ECO:0000313" key="4">
    <source>
        <dbReference type="EMBL" id="NVL08222.1"/>
    </source>
</evidence>
<feature type="region of interest" description="Disordered" evidence="1">
    <location>
        <begin position="200"/>
        <end position="222"/>
    </location>
</feature>
<protein>
    <submittedName>
        <fullName evidence="4">Uncharacterized protein</fullName>
    </submittedName>
</protein>
<reference evidence="4" key="1">
    <citation type="submission" date="2020-06" db="EMBL/GenBank/DDBJ databases">
        <title>Whole Genome Sequence of Bradyrhizobium sp. Strain 66S1MB.</title>
        <authorList>
            <person name="Bromfield E."/>
            <person name="Cloutier S."/>
        </authorList>
    </citation>
    <scope>NUCLEOTIDE SEQUENCE</scope>
    <source>
        <strain evidence="4">66S1MB</strain>
    </source>
</reference>
<organism evidence="4">
    <name type="scientific">Bradyrhizobium quebecense</name>
    <dbReference type="NCBI Taxonomy" id="2748629"/>
    <lineage>
        <taxon>Bacteria</taxon>
        <taxon>Pseudomonadati</taxon>
        <taxon>Pseudomonadota</taxon>
        <taxon>Alphaproteobacteria</taxon>
        <taxon>Hyphomicrobiales</taxon>
        <taxon>Nitrobacteraceae</taxon>
        <taxon>Bradyrhizobium</taxon>
    </lineage>
</organism>
<keyword evidence="2" id="KW-1133">Transmembrane helix</keyword>
<gene>
    <name evidence="4" type="ORF">HU230_21190</name>
</gene>
<evidence type="ECO:0000256" key="2">
    <source>
        <dbReference type="SAM" id="Phobius"/>
    </source>
</evidence>
<evidence type="ECO:0000256" key="3">
    <source>
        <dbReference type="SAM" id="SignalP"/>
    </source>
</evidence>
<keyword evidence="3" id="KW-0732">Signal</keyword>
<feature type="transmembrane region" description="Helical" evidence="2">
    <location>
        <begin position="228"/>
        <end position="248"/>
    </location>
</feature>
<feature type="region of interest" description="Disordered" evidence="1">
    <location>
        <begin position="269"/>
        <end position="328"/>
    </location>
</feature>
<dbReference type="EMBL" id="JABWSX010000001">
    <property type="protein sequence ID" value="NVL08222.1"/>
    <property type="molecule type" value="Genomic_DNA"/>
</dbReference>
<feature type="signal peptide" evidence="3">
    <location>
        <begin position="1"/>
        <end position="26"/>
    </location>
</feature>
<feature type="chain" id="PRO_5036755390" evidence="3">
    <location>
        <begin position="27"/>
        <end position="342"/>
    </location>
</feature>
<comment type="caution">
    <text evidence="4">The sequence shown here is derived from an EMBL/GenBank/DDBJ whole genome shotgun (WGS) entry which is preliminary data.</text>
</comment>
<name>A0A973WQY8_9BRAD</name>
<feature type="compositionally biased region" description="Basic and acidic residues" evidence="1">
    <location>
        <begin position="283"/>
        <end position="326"/>
    </location>
</feature>